<organism evidence="1 2">
    <name type="scientific">Durusdinium trenchii</name>
    <dbReference type="NCBI Taxonomy" id="1381693"/>
    <lineage>
        <taxon>Eukaryota</taxon>
        <taxon>Sar</taxon>
        <taxon>Alveolata</taxon>
        <taxon>Dinophyceae</taxon>
        <taxon>Suessiales</taxon>
        <taxon>Symbiodiniaceae</taxon>
        <taxon>Durusdinium</taxon>
    </lineage>
</organism>
<dbReference type="Proteomes" id="UP001642484">
    <property type="component" value="Unassembled WGS sequence"/>
</dbReference>
<name>A0ABP0IZU1_9DINO</name>
<accession>A0ABP0IZU1</accession>
<sequence length="294" mass="32397">MGKTSLDQVATWNNEDLDERKAADWVGSLQEAKDKCIGDHRCEVVCYHSKTGKAQYYQNFRKALGEVESGKKGWKEILQKAPPWQEDGWTCLQASPKCRRQAAEIAQKKREAGLKETMDALNELSLLKQSLHRLPPSPFQPQGSFSHDSADFLGKLKFPTGEEAQELRQECTNIASKVINAEEVSDLGSCSERIWVHRPIKASQGRWQECCASENGLKCMDRFVIPANSCESCQGVCLDIGGKEGYCLELGSPGSWEGSGGKVVELMSASVGDPTVQLVLGAPLLRRGRCGSFI</sequence>
<comment type="caution">
    <text evidence="1">The sequence shown here is derived from an EMBL/GenBank/DDBJ whole genome shotgun (WGS) entry which is preliminary data.</text>
</comment>
<dbReference type="EMBL" id="CAXAMN010004091">
    <property type="protein sequence ID" value="CAK9007621.1"/>
    <property type="molecule type" value="Genomic_DNA"/>
</dbReference>
<reference evidence="1 2" key="1">
    <citation type="submission" date="2024-02" db="EMBL/GenBank/DDBJ databases">
        <authorList>
            <person name="Chen Y."/>
            <person name="Shah S."/>
            <person name="Dougan E. K."/>
            <person name="Thang M."/>
            <person name="Chan C."/>
        </authorList>
    </citation>
    <scope>NUCLEOTIDE SEQUENCE [LARGE SCALE GENOMIC DNA]</scope>
</reference>
<protein>
    <submittedName>
        <fullName evidence="1">Uncharacterized protein</fullName>
    </submittedName>
</protein>
<gene>
    <name evidence="1" type="ORF">CCMP2556_LOCUS8920</name>
</gene>
<keyword evidence="2" id="KW-1185">Reference proteome</keyword>
<evidence type="ECO:0000313" key="2">
    <source>
        <dbReference type="Proteomes" id="UP001642484"/>
    </source>
</evidence>
<proteinExistence type="predicted"/>
<evidence type="ECO:0000313" key="1">
    <source>
        <dbReference type="EMBL" id="CAK9007621.1"/>
    </source>
</evidence>